<gene>
    <name evidence="1" type="ORF">JW984_13920</name>
</gene>
<reference evidence="1" key="2">
    <citation type="submission" date="2021-01" db="EMBL/GenBank/DDBJ databases">
        <authorList>
            <person name="Hahn C.R."/>
            <person name="Youssef N.H."/>
            <person name="Elshahed M."/>
        </authorList>
    </citation>
    <scope>NUCLEOTIDE SEQUENCE</scope>
    <source>
        <strain evidence="1">Zod_Metabat.24</strain>
    </source>
</reference>
<dbReference type="EMBL" id="JAFGIX010000071">
    <property type="protein sequence ID" value="MBN1574291.1"/>
    <property type="molecule type" value="Genomic_DNA"/>
</dbReference>
<sequence length="279" mass="32336">MKEERRSLLALLSDIKDMKSRQIADDLVMSTSALSERRMRSLRLKDKLYCMPDEFIVEIINDIFSKARPGDIPRAIFILSVVDIFSIPNEMENQRLLKMYAHCRQRGYENTAHLFICPEPKRKPFSKYDFVEGRELEYATLGEKRSLARTRTKALLDRLLYDPNPMVVTNLLENPRLTEQDVLKMVSRRPNSEGVLTTIYKNDRWISSYNVKRSMVKNPYTPVGIALGLLLFLKLQDLRDVSIDQTLHKVVKDVARELILRKDVRKDSGEEAANGEGEE</sequence>
<evidence type="ECO:0000313" key="2">
    <source>
        <dbReference type="Proteomes" id="UP000809273"/>
    </source>
</evidence>
<accession>A0A9D8PNS3</accession>
<evidence type="ECO:0000313" key="1">
    <source>
        <dbReference type="EMBL" id="MBN1574291.1"/>
    </source>
</evidence>
<comment type="caution">
    <text evidence="1">The sequence shown here is derived from an EMBL/GenBank/DDBJ whole genome shotgun (WGS) entry which is preliminary data.</text>
</comment>
<name>A0A9D8PNS3_9DELT</name>
<protein>
    <submittedName>
        <fullName evidence="1">Uncharacterized protein</fullName>
    </submittedName>
</protein>
<organism evidence="1 2">
    <name type="scientific">Candidatus Zymogenus saltonus</name>
    <dbReference type="NCBI Taxonomy" id="2844893"/>
    <lineage>
        <taxon>Bacteria</taxon>
        <taxon>Deltaproteobacteria</taxon>
        <taxon>Candidatus Zymogenia</taxon>
        <taxon>Candidatus Zymogeniales</taxon>
        <taxon>Candidatus Zymogenaceae</taxon>
        <taxon>Candidatus Zymogenus</taxon>
    </lineage>
</organism>
<proteinExistence type="predicted"/>
<dbReference type="Proteomes" id="UP000809273">
    <property type="component" value="Unassembled WGS sequence"/>
</dbReference>
<dbReference type="AlphaFoldDB" id="A0A9D8PNS3"/>
<reference evidence="1" key="1">
    <citation type="journal article" date="2021" name="Environ. Microbiol.">
        <title>Genomic characterization of three novel Desulfobacterota classes expand the metabolic and phylogenetic diversity of the phylum.</title>
        <authorList>
            <person name="Murphy C.L."/>
            <person name="Biggerstaff J."/>
            <person name="Eichhorn A."/>
            <person name="Ewing E."/>
            <person name="Shahan R."/>
            <person name="Soriano D."/>
            <person name="Stewart S."/>
            <person name="VanMol K."/>
            <person name="Walker R."/>
            <person name="Walters P."/>
            <person name="Elshahed M.S."/>
            <person name="Youssef N.H."/>
        </authorList>
    </citation>
    <scope>NUCLEOTIDE SEQUENCE</scope>
    <source>
        <strain evidence="1">Zod_Metabat.24</strain>
    </source>
</reference>